<reference evidence="5" key="1">
    <citation type="submission" date="2016-08" db="EMBL/GenBank/DDBJ databases">
        <title>Population biology and virulence potential of Burkholderia ubonensis.</title>
        <authorList>
            <person name="Price E.P."/>
            <person name="Currie B.J."/>
            <person name="Wagner D.M."/>
        </authorList>
    </citation>
    <scope>NUCLEOTIDE SEQUENCE [LARGE SCALE GENOMIC DNA]</scope>
    <source>
        <strain evidence="5">MSMB0103</strain>
    </source>
</reference>
<dbReference type="EMBL" id="MEAU01000026">
    <property type="protein sequence ID" value="OJA45471.1"/>
    <property type="molecule type" value="Genomic_DNA"/>
</dbReference>
<dbReference type="Proteomes" id="UP000183667">
    <property type="component" value="Unassembled WGS sequence"/>
</dbReference>
<dbReference type="AlphaFoldDB" id="A0ABD6Q1H4"/>
<feature type="domain" description="Aldehyde dehydrogenase" evidence="3">
    <location>
        <begin position="1"/>
        <end position="50"/>
    </location>
</feature>
<gene>
    <name evidence="4" type="ORF">BGV66_18840</name>
</gene>
<dbReference type="SUPFAM" id="SSF53720">
    <property type="entry name" value="ALDH-like"/>
    <property type="match status" value="1"/>
</dbReference>
<name>A0ABD6Q1H4_9BURK</name>
<evidence type="ECO:0000313" key="5">
    <source>
        <dbReference type="Proteomes" id="UP000183667"/>
    </source>
</evidence>
<feature type="region of interest" description="Disordered" evidence="2">
    <location>
        <begin position="91"/>
        <end position="112"/>
    </location>
</feature>
<comment type="caution">
    <text evidence="4">The sequence shown here is derived from an EMBL/GenBank/DDBJ whole genome shotgun (WGS) entry which is preliminary data.</text>
</comment>
<dbReference type="GO" id="GO:0016491">
    <property type="term" value="F:oxidoreductase activity"/>
    <property type="evidence" value="ECO:0007669"/>
    <property type="project" value="UniProtKB-KW"/>
</dbReference>
<accession>A0ABD6Q1H4</accession>
<dbReference type="Pfam" id="PF00171">
    <property type="entry name" value="Aldedh"/>
    <property type="match status" value="1"/>
</dbReference>
<evidence type="ECO:0000313" key="4">
    <source>
        <dbReference type="EMBL" id="OJA45471.1"/>
    </source>
</evidence>
<evidence type="ECO:0000256" key="1">
    <source>
        <dbReference type="ARBA" id="ARBA00023002"/>
    </source>
</evidence>
<sequence length="119" mass="13083">MARELQAGTVWINDWAEVYDEFEEGGYRQSGLDRLNGAAALDDFIEYKHITMSTGAPINGRIVRDKRAHLERATTVVRTIRRAQPDCCRAPCAPPPASPRTSRAIPGAAGSRPARFCAL</sequence>
<evidence type="ECO:0000256" key="2">
    <source>
        <dbReference type="SAM" id="MobiDB-lite"/>
    </source>
</evidence>
<protein>
    <recommendedName>
        <fullName evidence="3">Aldehyde dehydrogenase domain-containing protein</fullName>
    </recommendedName>
</protein>
<dbReference type="InterPro" id="IPR016162">
    <property type="entry name" value="Ald_DH_N"/>
</dbReference>
<proteinExistence type="predicted"/>
<organism evidence="4 5">
    <name type="scientific">Burkholderia ubonensis</name>
    <dbReference type="NCBI Taxonomy" id="101571"/>
    <lineage>
        <taxon>Bacteria</taxon>
        <taxon>Pseudomonadati</taxon>
        <taxon>Pseudomonadota</taxon>
        <taxon>Betaproteobacteria</taxon>
        <taxon>Burkholderiales</taxon>
        <taxon>Burkholderiaceae</taxon>
        <taxon>Burkholderia</taxon>
        <taxon>Burkholderia cepacia complex</taxon>
    </lineage>
</organism>
<dbReference type="Gene3D" id="3.40.605.10">
    <property type="entry name" value="Aldehyde Dehydrogenase, Chain A, domain 1"/>
    <property type="match status" value="1"/>
</dbReference>
<keyword evidence="1" id="KW-0560">Oxidoreductase</keyword>
<dbReference type="InterPro" id="IPR016161">
    <property type="entry name" value="Ald_DH/histidinol_DH"/>
</dbReference>
<dbReference type="InterPro" id="IPR016163">
    <property type="entry name" value="Ald_DH_C"/>
</dbReference>
<dbReference type="InterPro" id="IPR015590">
    <property type="entry name" value="Aldehyde_DH_dom"/>
</dbReference>
<dbReference type="Gene3D" id="3.40.309.10">
    <property type="entry name" value="Aldehyde Dehydrogenase, Chain A, domain 2"/>
    <property type="match status" value="1"/>
</dbReference>
<evidence type="ECO:0000259" key="3">
    <source>
        <dbReference type="Pfam" id="PF00171"/>
    </source>
</evidence>